<dbReference type="EMBL" id="CP059075">
    <property type="protein sequence ID" value="QRE05196.1"/>
    <property type="molecule type" value="Genomic_DNA"/>
</dbReference>
<proteinExistence type="predicted"/>
<dbReference type="RefSeq" id="WP_203096297.1">
    <property type="nucleotide sequence ID" value="NZ_CP059075.1"/>
</dbReference>
<evidence type="ECO:0000256" key="1">
    <source>
        <dbReference type="SAM" id="Phobius"/>
    </source>
</evidence>
<reference evidence="2 3" key="1">
    <citation type="submission" date="2020-07" db="EMBL/GenBank/DDBJ databases">
        <title>Genomic characterization of Flavobacterium psychrophilum strains.</title>
        <authorList>
            <person name="Castillo D."/>
            <person name="Jorgensen J."/>
            <person name="Middelboe M."/>
        </authorList>
    </citation>
    <scope>NUCLEOTIDE SEQUENCE [LARGE SCALE GENOMIC DNA]</scope>
    <source>
        <strain evidence="2 3">FPS-R7</strain>
    </source>
</reference>
<evidence type="ECO:0000313" key="3">
    <source>
        <dbReference type="Proteomes" id="UP000596329"/>
    </source>
</evidence>
<accession>A0A7U2RAQ5</accession>
<evidence type="ECO:0000313" key="2">
    <source>
        <dbReference type="EMBL" id="QRE05196.1"/>
    </source>
</evidence>
<protein>
    <submittedName>
        <fullName evidence="2">Uncharacterized protein</fullName>
    </submittedName>
</protein>
<sequence>MKNKIAKSFITTLFITFVLTIVNTNTFGTLPFFFIWIRSWCIAGTISSFFNVFIFSKTNTHLKNVFSYFNK</sequence>
<organism evidence="2 3">
    <name type="scientific">Flavobacterium psychrophilum</name>
    <dbReference type="NCBI Taxonomy" id="96345"/>
    <lineage>
        <taxon>Bacteria</taxon>
        <taxon>Pseudomonadati</taxon>
        <taxon>Bacteroidota</taxon>
        <taxon>Flavobacteriia</taxon>
        <taxon>Flavobacteriales</taxon>
        <taxon>Flavobacteriaceae</taxon>
        <taxon>Flavobacterium</taxon>
    </lineage>
</organism>
<keyword evidence="1" id="KW-0812">Transmembrane</keyword>
<name>A0A7U2RAQ5_FLAPS</name>
<feature type="transmembrane region" description="Helical" evidence="1">
    <location>
        <begin position="34"/>
        <end position="55"/>
    </location>
</feature>
<gene>
    <name evidence="2" type="ORF">H0H26_06305</name>
</gene>
<dbReference type="AlphaFoldDB" id="A0A7U2RAQ5"/>
<keyword evidence="1" id="KW-1133">Transmembrane helix</keyword>
<keyword evidence="1" id="KW-0472">Membrane</keyword>
<dbReference type="Proteomes" id="UP000596329">
    <property type="component" value="Chromosome"/>
</dbReference>